<dbReference type="HOGENOM" id="CLU_045706_0_0_1"/>
<dbReference type="eggNOG" id="ENOG502RAQT">
    <property type="taxonomic scope" value="Eukaryota"/>
</dbReference>
<dbReference type="STRING" id="619300.G3ADY2"/>
<dbReference type="GeneID" id="18871144"/>
<feature type="compositionally biased region" description="Polar residues" evidence="1">
    <location>
        <begin position="305"/>
        <end position="319"/>
    </location>
</feature>
<dbReference type="OrthoDB" id="4021450at2759"/>
<reference evidence="2 3" key="1">
    <citation type="journal article" date="2011" name="Proc. Natl. Acad. Sci. U.S.A.">
        <title>Comparative genomics of xylose-fermenting fungi for enhanced biofuel production.</title>
        <authorList>
            <person name="Wohlbach D.J."/>
            <person name="Kuo A."/>
            <person name="Sato T.K."/>
            <person name="Potts K.M."/>
            <person name="Salamov A.A."/>
            <person name="LaButti K.M."/>
            <person name="Sun H."/>
            <person name="Clum A."/>
            <person name="Pangilinan J.L."/>
            <person name="Lindquist E.A."/>
            <person name="Lucas S."/>
            <person name="Lapidus A."/>
            <person name="Jin M."/>
            <person name="Gunawan C."/>
            <person name="Balan V."/>
            <person name="Dale B.E."/>
            <person name="Jeffries T.W."/>
            <person name="Zinkel R."/>
            <person name="Barry K.W."/>
            <person name="Grigoriev I.V."/>
            <person name="Gasch A.P."/>
        </authorList>
    </citation>
    <scope>NUCLEOTIDE SEQUENCE [LARGE SCALE GENOMIC DNA]</scope>
    <source>
        <strain evidence="3">NRRL Y-27907 / 11-Y1</strain>
    </source>
</reference>
<accession>G3ADY2</accession>
<organism evidence="3">
    <name type="scientific">Spathaspora passalidarum (strain NRRL Y-27907 / 11-Y1)</name>
    <dbReference type="NCBI Taxonomy" id="619300"/>
    <lineage>
        <taxon>Eukaryota</taxon>
        <taxon>Fungi</taxon>
        <taxon>Dikarya</taxon>
        <taxon>Ascomycota</taxon>
        <taxon>Saccharomycotina</taxon>
        <taxon>Pichiomycetes</taxon>
        <taxon>Debaryomycetaceae</taxon>
        <taxon>Spathaspora</taxon>
    </lineage>
</organism>
<dbReference type="Proteomes" id="UP000000709">
    <property type="component" value="Unassembled WGS sequence"/>
</dbReference>
<dbReference type="AlphaFoldDB" id="G3ADY2"/>
<evidence type="ECO:0000313" key="2">
    <source>
        <dbReference type="EMBL" id="EGW34706.1"/>
    </source>
</evidence>
<dbReference type="InParanoid" id="G3ADY2"/>
<evidence type="ECO:0000256" key="1">
    <source>
        <dbReference type="SAM" id="MobiDB-lite"/>
    </source>
</evidence>
<proteinExistence type="predicted"/>
<sequence>MFPSIRSYSSDLIKPKFIYTSDIPKKIRQLTRYNHYVNDSLQFNINIELNSLFLRNPHLKPIDLVKDNLVSLAKVNKNNGLTLANIITRTYPTKITPCTLDEIFIVNVVLSVLDYEVTPQGLQLDLAKDENYGLLLCGNFLDEVTLYINNCFMSELNTQQSFAQPEIHTNDSTLDNSEEENTMDKTITFTDLSDLDRYDTLHEHHSSLSTIPAATSPHESSSVEFIRNLNNLRHNEDISDISSSSDSNEYIADESMNKDSLQNLLEVECENESDIESPRKLQSPVKLIPISEYDVNYDLTVQPSSLSAMSSPTKYSGSSDNRHISNKPSFSMITNSDDPSLEYAFRSTDVPRYIKEDKKFKFIKVGKVQKYVHLFEEKIESVSPSASTPASRIVSRRASQLNINNKSL</sequence>
<gene>
    <name evidence="2" type="ORF">SPAPADRAFT_47791</name>
</gene>
<name>G3ADY2_SPAPN</name>
<dbReference type="OMA" id="NNLRHNE"/>
<keyword evidence="3" id="KW-1185">Reference proteome</keyword>
<dbReference type="EMBL" id="GL996499">
    <property type="protein sequence ID" value="EGW34706.1"/>
    <property type="molecule type" value="Genomic_DNA"/>
</dbReference>
<dbReference type="RefSeq" id="XP_007372118.1">
    <property type="nucleotide sequence ID" value="XM_007372056.1"/>
</dbReference>
<feature type="region of interest" description="Disordered" evidence="1">
    <location>
        <begin position="305"/>
        <end position="327"/>
    </location>
</feature>
<protein>
    <submittedName>
        <fullName evidence="2">Uncharacterized protein</fullName>
    </submittedName>
</protein>
<evidence type="ECO:0000313" key="3">
    <source>
        <dbReference type="Proteomes" id="UP000000709"/>
    </source>
</evidence>
<dbReference type="KEGG" id="spaa:SPAPADRAFT_47791"/>